<dbReference type="EMBL" id="BPLQ01001758">
    <property type="protein sequence ID" value="GIX85154.1"/>
    <property type="molecule type" value="Genomic_DNA"/>
</dbReference>
<organism evidence="16 17">
    <name type="scientific">Caerostris darwini</name>
    <dbReference type="NCBI Taxonomy" id="1538125"/>
    <lineage>
        <taxon>Eukaryota</taxon>
        <taxon>Metazoa</taxon>
        <taxon>Ecdysozoa</taxon>
        <taxon>Arthropoda</taxon>
        <taxon>Chelicerata</taxon>
        <taxon>Arachnida</taxon>
        <taxon>Araneae</taxon>
        <taxon>Araneomorphae</taxon>
        <taxon>Entelegynae</taxon>
        <taxon>Araneoidea</taxon>
        <taxon>Araneidae</taxon>
        <taxon>Caerostris</taxon>
    </lineage>
</organism>
<evidence type="ECO:0000256" key="4">
    <source>
        <dbReference type="ARBA" id="ARBA00022475"/>
    </source>
</evidence>
<evidence type="ECO:0000256" key="5">
    <source>
        <dbReference type="ARBA" id="ARBA00022692"/>
    </source>
</evidence>
<dbReference type="Pfam" id="PF10613">
    <property type="entry name" value="Lig_chan-Glu_bd"/>
    <property type="match status" value="1"/>
</dbReference>
<accession>A0AAV4NNP2</accession>
<dbReference type="Gene3D" id="1.10.287.70">
    <property type="match status" value="1"/>
</dbReference>
<protein>
    <submittedName>
        <fullName evidence="16">Glutamate receptor</fullName>
    </submittedName>
</protein>
<comment type="subcellular location">
    <subcellularLocation>
        <location evidence="1">Cell membrane</location>
        <topology evidence="1">Multi-pass membrane protein</topology>
    </subcellularLocation>
</comment>
<dbReference type="GO" id="GO:0015276">
    <property type="term" value="F:ligand-gated monoatomic ion channel activity"/>
    <property type="evidence" value="ECO:0007669"/>
    <property type="project" value="InterPro"/>
</dbReference>
<dbReference type="AlphaFoldDB" id="A0AAV4NNP2"/>
<dbReference type="GO" id="GO:0005886">
    <property type="term" value="C:plasma membrane"/>
    <property type="evidence" value="ECO:0007669"/>
    <property type="project" value="UniProtKB-SubCell"/>
</dbReference>
<evidence type="ECO:0000256" key="1">
    <source>
        <dbReference type="ARBA" id="ARBA00004651"/>
    </source>
</evidence>
<evidence type="ECO:0000313" key="17">
    <source>
        <dbReference type="Proteomes" id="UP001054837"/>
    </source>
</evidence>
<evidence type="ECO:0000256" key="2">
    <source>
        <dbReference type="ARBA" id="ARBA00008685"/>
    </source>
</evidence>
<keyword evidence="17" id="KW-1185">Reference proteome</keyword>
<keyword evidence="6 13" id="KW-1133">Transmembrane helix</keyword>
<dbReference type="SUPFAM" id="SSF53850">
    <property type="entry name" value="Periplasmic binding protein-like II"/>
    <property type="match status" value="1"/>
</dbReference>
<dbReference type="InterPro" id="IPR052192">
    <property type="entry name" value="Insect_Ionotropic_Sensory_Rcpt"/>
</dbReference>
<feature type="transmembrane region" description="Helical" evidence="13">
    <location>
        <begin position="129"/>
        <end position="150"/>
    </location>
</feature>
<dbReference type="Pfam" id="PF00060">
    <property type="entry name" value="Lig_chan"/>
    <property type="match status" value="1"/>
</dbReference>
<evidence type="ECO:0000313" key="16">
    <source>
        <dbReference type="EMBL" id="GIX85154.1"/>
    </source>
</evidence>
<dbReference type="PANTHER" id="PTHR42643">
    <property type="entry name" value="IONOTROPIC RECEPTOR 20A-RELATED"/>
    <property type="match status" value="1"/>
</dbReference>
<keyword evidence="5 13" id="KW-0812">Transmembrane</keyword>
<evidence type="ECO:0000256" key="3">
    <source>
        <dbReference type="ARBA" id="ARBA00022448"/>
    </source>
</evidence>
<dbReference type="Proteomes" id="UP001054837">
    <property type="component" value="Unassembled WGS sequence"/>
</dbReference>
<dbReference type="InterPro" id="IPR019594">
    <property type="entry name" value="Glu/Gly-bd"/>
</dbReference>
<feature type="domain" description="Ionotropic glutamate receptor C-terminal" evidence="14">
    <location>
        <begin position="20"/>
        <end position="352"/>
    </location>
</feature>
<evidence type="ECO:0000256" key="13">
    <source>
        <dbReference type="SAM" id="Phobius"/>
    </source>
</evidence>
<name>A0AAV4NNP2_9ARAC</name>
<evidence type="ECO:0000256" key="8">
    <source>
        <dbReference type="ARBA" id="ARBA00023136"/>
    </source>
</evidence>
<reference evidence="16 17" key="1">
    <citation type="submission" date="2021-06" db="EMBL/GenBank/DDBJ databases">
        <title>Caerostris darwini draft genome.</title>
        <authorList>
            <person name="Kono N."/>
            <person name="Arakawa K."/>
        </authorList>
    </citation>
    <scope>NUCLEOTIDE SEQUENCE [LARGE SCALE GENOMIC DNA]</scope>
</reference>
<comment type="similarity">
    <text evidence="2">Belongs to the glutamate-gated ion channel (TC 1.A.10.1) family.</text>
</comment>
<dbReference type="SMART" id="SM00079">
    <property type="entry name" value="PBPe"/>
    <property type="match status" value="1"/>
</dbReference>
<keyword evidence="11" id="KW-1071">Ligand-gated ion channel</keyword>
<dbReference type="SMART" id="SM00918">
    <property type="entry name" value="Lig_chan-Glu_bd"/>
    <property type="match status" value="1"/>
</dbReference>
<comment type="caution">
    <text evidence="16">The sequence shown here is derived from an EMBL/GenBank/DDBJ whole genome shotgun (WGS) entry which is preliminary data.</text>
</comment>
<evidence type="ECO:0000256" key="7">
    <source>
        <dbReference type="ARBA" id="ARBA00023065"/>
    </source>
</evidence>
<keyword evidence="3" id="KW-0813">Transport</keyword>
<feature type="transmembrane region" description="Helical" evidence="13">
    <location>
        <begin position="375"/>
        <end position="400"/>
    </location>
</feature>
<sequence length="404" mass="46398">MKFPEIIQIGAVPLKNLLEIIRDENGNVQLGGNIGRLIHLVTSELRFKYKIKIPLDNEFGTRGPDGNWTGLLGMLQRKEADMVFSIAVTEERTEVADFSQPYTFDAATFLVKRPIPEIQNTFFFKPFHLNIWVGIFVVLLCGTMVTNYFLNSKWNFLKTFLDLYGSILEQPLTIPVKSYIAKIAISFWLLSMFVISRGYSTTLLSFLTVPYQPQPIGTFEELSAFVKKGKYKCFVQKGNSLVSLLHKAEQKHPRTLIETIEKNNWFYNRLDVNATELLEGNTAMIGSRYPLKVFQALLKPNSYVMSGDVFTVRNFAMAFRKDFCCKKRFNAAISRILSGGLIEKFRTDAWNNIVIRSRKADYQTQRHHQIKLKDISALLLMLSVGYALSFFVLVCEIVFFHSRK</sequence>
<gene>
    <name evidence="16" type="primary">KBP_1</name>
    <name evidence="16" type="ORF">CDAR_100211</name>
</gene>
<keyword evidence="8 13" id="KW-0472">Membrane</keyword>
<dbReference type="PANTHER" id="PTHR42643:SF24">
    <property type="entry name" value="IONOTROPIC RECEPTOR 60A"/>
    <property type="match status" value="1"/>
</dbReference>
<keyword evidence="10" id="KW-0325">Glycoprotein</keyword>
<proteinExistence type="inferred from homology"/>
<evidence type="ECO:0000256" key="6">
    <source>
        <dbReference type="ARBA" id="ARBA00022989"/>
    </source>
</evidence>
<keyword evidence="7" id="KW-0406">Ion transport</keyword>
<evidence type="ECO:0000256" key="9">
    <source>
        <dbReference type="ARBA" id="ARBA00023170"/>
    </source>
</evidence>
<keyword evidence="9 16" id="KW-0675">Receptor</keyword>
<evidence type="ECO:0000256" key="11">
    <source>
        <dbReference type="ARBA" id="ARBA00023286"/>
    </source>
</evidence>
<evidence type="ECO:0000259" key="14">
    <source>
        <dbReference type="SMART" id="SM00079"/>
    </source>
</evidence>
<keyword evidence="4" id="KW-1003">Cell membrane</keyword>
<evidence type="ECO:0000259" key="15">
    <source>
        <dbReference type="SMART" id="SM00918"/>
    </source>
</evidence>
<feature type="domain" description="Ionotropic glutamate receptor L-glutamate and glycine-binding" evidence="15">
    <location>
        <begin position="13"/>
        <end position="77"/>
    </location>
</feature>
<evidence type="ECO:0000256" key="10">
    <source>
        <dbReference type="ARBA" id="ARBA00023180"/>
    </source>
</evidence>
<dbReference type="Gene3D" id="3.40.190.10">
    <property type="entry name" value="Periplasmic binding protein-like II"/>
    <property type="match status" value="1"/>
</dbReference>
<dbReference type="GO" id="GO:0050906">
    <property type="term" value="P:detection of stimulus involved in sensory perception"/>
    <property type="evidence" value="ECO:0007669"/>
    <property type="project" value="UniProtKB-ARBA"/>
</dbReference>
<dbReference type="InterPro" id="IPR001320">
    <property type="entry name" value="Iontro_rcpt_C"/>
</dbReference>
<keyword evidence="12" id="KW-0407">Ion channel</keyword>
<evidence type="ECO:0000256" key="12">
    <source>
        <dbReference type="ARBA" id="ARBA00023303"/>
    </source>
</evidence>